<name>A0A8R7QFL4_TRIUA</name>
<dbReference type="Proteomes" id="UP000015106">
    <property type="component" value="Chromosome 5"/>
</dbReference>
<proteinExistence type="predicted"/>
<reference evidence="3" key="1">
    <citation type="journal article" date="2013" name="Nature">
        <title>Draft genome of the wheat A-genome progenitor Triticum urartu.</title>
        <authorList>
            <person name="Ling H.Q."/>
            <person name="Zhao S."/>
            <person name="Liu D."/>
            <person name="Wang J."/>
            <person name="Sun H."/>
            <person name="Zhang C."/>
            <person name="Fan H."/>
            <person name="Li D."/>
            <person name="Dong L."/>
            <person name="Tao Y."/>
            <person name="Gao C."/>
            <person name="Wu H."/>
            <person name="Li Y."/>
            <person name="Cui Y."/>
            <person name="Guo X."/>
            <person name="Zheng S."/>
            <person name="Wang B."/>
            <person name="Yu K."/>
            <person name="Liang Q."/>
            <person name="Yang W."/>
            <person name="Lou X."/>
            <person name="Chen J."/>
            <person name="Feng M."/>
            <person name="Jian J."/>
            <person name="Zhang X."/>
            <person name="Luo G."/>
            <person name="Jiang Y."/>
            <person name="Liu J."/>
            <person name="Wang Z."/>
            <person name="Sha Y."/>
            <person name="Zhang B."/>
            <person name="Wu H."/>
            <person name="Tang D."/>
            <person name="Shen Q."/>
            <person name="Xue P."/>
            <person name="Zou S."/>
            <person name="Wang X."/>
            <person name="Liu X."/>
            <person name="Wang F."/>
            <person name="Yang Y."/>
            <person name="An X."/>
            <person name="Dong Z."/>
            <person name="Zhang K."/>
            <person name="Zhang X."/>
            <person name="Luo M.C."/>
            <person name="Dvorak J."/>
            <person name="Tong Y."/>
            <person name="Wang J."/>
            <person name="Yang H."/>
            <person name="Li Z."/>
            <person name="Wang D."/>
            <person name="Zhang A."/>
            <person name="Wang J."/>
        </authorList>
    </citation>
    <scope>NUCLEOTIDE SEQUENCE</scope>
    <source>
        <strain evidence="3">cv. G1812</strain>
    </source>
</reference>
<organism evidence="2 3">
    <name type="scientific">Triticum urartu</name>
    <name type="common">Red wild einkorn</name>
    <name type="synonym">Crithodium urartu</name>
    <dbReference type="NCBI Taxonomy" id="4572"/>
    <lineage>
        <taxon>Eukaryota</taxon>
        <taxon>Viridiplantae</taxon>
        <taxon>Streptophyta</taxon>
        <taxon>Embryophyta</taxon>
        <taxon>Tracheophyta</taxon>
        <taxon>Spermatophyta</taxon>
        <taxon>Magnoliopsida</taxon>
        <taxon>Liliopsida</taxon>
        <taxon>Poales</taxon>
        <taxon>Poaceae</taxon>
        <taxon>BOP clade</taxon>
        <taxon>Pooideae</taxon>
        <taxon>Triticodae</taxon>
        <taxon>Triticeae</taxon>
        <taxon>Triticinae</taxon>
        <taxon>Triticum</taxon>
    </lineage>
</organism>
<protein>
    <recommendedName>
        <fullName evidence="1">FBD domain-containing protein</fullName>
    </recommendedName>
</protein>
<dbReference type="EnsemblPlants" id="TuG1812G0500003853.01.T01">
    <property type="protein sequence ID" value="TuG1812G0500003853.01.T01"/>
    <property type="gene ID" value="TuG1812G0500003853.01"/>
</dbReference>
<reference evidence="2" key="2">
    <citation type="submission" date="2018-03" db="EMBL/GenBank/DDBJ databases">
        <title>The Triticum urartu genome reveals the dynamic nature of wheat genome evolution.</title>
        <authorList>
            <person name="Ling H."/>
            <person name="Ma B."/>
            <person name="Shi X."/>
            <person name="Liu H."/>
            <person name="Dong L."/>
            <person name="Sun H."/>
            <person name="Cao Y."/>
            <person name="Gao Q."/>
            <person name="Zheng S."/>
            <person name="Li Y."/>
            <person name="Yu Y."/>
            <person name="Du H."/>
            <person name="Qi M."/>
            <person name="Li Y."/>
            <person name="Yu H."/>
            <person name="Cui Y."/>
            <person name="Wang N."/>
            <person name="Chen C."/>
            <person name="Wu H."/>
            <person name="Zhao Y."/>
            <person name="Zhang J."/>
            <person name="Li Y."/>
            <person name="Zhou W."/>
            <person name="Zhang B."/>
            <person name="Hu W."/>
            <person name="Eijk M."/>
            <person name="Tang J."/>
            <person name="Witsenboer H."/>
            <person name="Zhao S."/>
            <person name="Li Z."/>
            <person name="Zhang A."/>
            <person name="Wang D."/>
            <person name="Liang C."/>
        </authorList>
    </citation>
    <scope>NUCLEOTIDE SEQUENCE [LARGE SCALE GENOMIC DNA]</scope>
    <source>
        <strain evidence="2">cv. G1812</strain>
    </source>
</reference>
<evidence type="ECO:0000259" key="1">
    <source>
        <dbReference type="Pfam" id="PF08387"/>
    </source>
</evidence>
<dbReference type="PANTHER" id="PTHR32141:SF184">
    <property type="entry name" value="F-BOX DOMAIN-CONTAINING PROTEIN"/>
    <property type="match status" value="1"/>
</dbReference>
<dbReference type="PANTHER" id="PTHR32141">
    <property type="match status" value="1"/>
</dbReference>
<dbReference type="AlphaFoldDB" id="A0A8R7QFL4"/>
<accession>A0A8R7QFL4</accession>
<dbReference type="InterPro" id="IPR006566">
    <property type="entry name" value="FBD"/>
</dbReference>
<reference evidence="2" key="3">
    <citation type="submission" date="2022-06" db="UniProtKB">
        <authorList>
            <consortium name="EnsemblPlants"/>
        </authorList>
    </citation>
    <scope>IDENTIFICATION</scope>
</reference>
<keyword evidence="3" id="KW-1185">Reference proteome</keyword>
<evidence type="ECO:0000313" key="2">
    <source>
        <dbReference type="EnsemblPlants" id="TuG1812G0500003853.01.T01"/>
    </source>
</evidence>
<dbReference type="Gramene" id="TuG1812G0500003853.01.T01">
    <property type="protein sequence ID" value="TuG1812G0500003853.01.T01"/>
    <property type="gene ID" value="TuG1812G0500003853.01"/>
</dbReference>
<evidence type="ECO:0000313" key="3">
    <source>
        <dbReference type="Proteomes" id="UP000015106"/>
    </source>
</evidence>
<feature type="domain" description="FBD" evidence="1">
    <location>
        <begin position="38"/>
        <end position="80"/>
    </location>
</feature>
<dbReference type="Pfam" id="PF08387">
    <property type="entry name" value="FBD"/>
    <property type="match status" value="1"/>
</dbReference>
<dbReference type="InterPro" id="IPR055302">
    <property type="entry name" value="F-box_dom-containing"/>
</dbReference>
<sequence>MGPNLDAIVGFLRCFPCLEKLYIHMNTKNLRQYDPLVDPVECLDLHLREIVLYNYQGKKPDVDFAKFFVLNARVLKVMKFGVLGASCNEKWMASQHRRLQLDNRASCDAQFDFKRNFVIPSFSYGKHLHYMWMPDPFDSSLCKCC</sequence>